<dbReference type="Proteomes" id="UP000585696">
    <property type="component" value="Unassembled WGS sequence"/>
</dbReference>
<evidence type="ECO:0000313" key="10">
    <source>
        <dbReference type="Proteomes" id="UP000585696"/>
    </source>
</evidence>
<feature type="transmembrane region" description="Helical" evidence="6">
    <location>
        <begin position="44"/>
        <end position="61"/>
    </location>
</feature>
<feature type="transmembrane region" description="Helical" evidence="6">
    <location>
        <begin position="81"/>
        <end position="104"/>
    </location>
</feature>
<feature type="transmembrane region" description="Helical" evidence="6">
    <location>
        <begin position="255"/>
        <end position="279"/>
    </location>
</feature>
<dbReference type="GO" id="GO:0005886">
    <property type="term" value="C:plasma membrane"/>
    <property type="evidence" value="ECO:0007669"/>
    <property type="project" value="UniProtKB-SubCell"/>
</dbReference>
<feature type="transmembrane region" description="Helical" evidence="6">
    <location>
        <begin position="149"/>
        <end position="171"/>
    </location>
</feature>
<dbReference type="AlphaFoldDB" id="A0A842GAQ1"/>
<feature type="transmembrane region" description="Helical" evidence="6">
    <location>
        <begin position="177"/>
        <end position="198"/>
    </location>
</feature>
<accession>A0A842GAQ1</accession>
<feature type="transmembrane region" description="Helical" evidence="6">
    <location>
        <begin position="110"/>
        <end position="129"/>
    </location>
</feature>
<feature type="transmembrane region" description="Helical" evidence="6">
    <location>
        <begin position="218"/>
        <end position="235"/>
    </location>
</feature>
<dbReference type="Proteomes" id="UP000543005">
    <property type="component" value="Unassembled WGS sequence"/>
</dbReference>
<comment type="caution">
    <text evidence="8">The sequence shown here is derived from an EMBL/GenBank/DDBJ whole genome shotgun (WGS) entry which is preliminary data.</text>
</comment>
<evidence type="ECO:0000256" key="2">
    <source>
        <dbReference type="ARBA" id="ARBA00022475"/>
    </source>
</evidence>
<keyword evidence="2" id="KW-1003">Cell membrane</keyword>
<sequence>MKQNKSILNKFLSISIGSWVAMIIGFISTPIITRLISPEQFGKAAMFLLVVEIVGALALMGSDQSFARFFYEEEETERRFLLRKCLGIAFTIFVFLACIALTFYKLLSQLLFSTVSLWLIVLLLVYVFLRIISTYASLVVRMQQKGKLFSLIQILNKLLEFLGILFFFYLIGDDYTVMIYAQVSFMAIVSIIAIGFEFRFWSFLKWKTPPIQTKASHLLKYGVPLMITFMMSWVFQSVDRIAIKTWADYSELGLYAAAFKIIALLNMLQINFTAFWTPLSYEKFKENPNNKSFFRNMNEIVTYVMLLVAAGVLMGKDIIIYLLGEEYRGAASIMPFLVFVPVMYTISEITVVGVNFYKKTQYHIIIAAIVCIYNVIGNVVLVPLLGATGSAISTGISYILFFSLRTSFSLKFFKVNYRLYRFYICTFLLVLYALYTTFSTDKWIPFFSGIGVIIIISIFYEGALRKISAKIKSIIVKS</sequence>
<dbReference type="EMBL" id="JAARZS010000031">
    <property type="protein sequence ID" value="MBC2285015.1"/>
    <property type="molecule type" value="Genomic_DNA"/>
</dbReference>
<keyword evidence="5 6" id="KW-0472">Membrane</keyword>
<evidence type="ECO:0000313" key="7">
    <source>
        <dbReference type="EMBL" id="MBC2285015.1"/>
    </source>
</evidence>
<feature type="transmembrane region" description="Helical" evidence="6">
    <location>
        <begin position="336"/>
        <end position="357"/>
    </location>
</feature>
<name>A0A842GAQ1_9LIST</name>
<evidence type="ECO:0000256" key="5">
    <source>
        <dbReference type="ARBA" id="ARBA00023136"/>
    </source>
</evidence>
<evidence type="ECO:0000256" key="4">
    <source>
        <dbReference type="ARBA" id="ARBA00022989"/>
    </source>
</evidence>
<comment type="subcellular location">
    <subcellularLocation>
        <location evidence="1">Cell membrane</location>
        <topology evidence="1">Multi-pass membrane protein</topology>
    </subcellularLocation>
</comment>
<evidence type="ECO:0000256" key="3">
    <source>
        <dbReference type="ARBA" id="ARBA00022692"/>
    </source>
</evidence>
<protein>
    <submittedName>
        <fullName evidence="8">Oligosaccharide flippase family protein</fullName>
    </submittedName>
</protein>
<dbReference type="InterPro" id="IPR050833">
    <property type="entry name" value="Poly_Biosynth_Transport"/>
</dbReference>
<evidence type="ECO:0000256" key="6">
    <source>
        <dbReference type="SAM" id="Phobius"/>
    </source>
</evidence>
<dbReference type="InterPro" id="IPR002797">
    <property type="entry name" value="Polysacc_synth"/>
</dbReference>
<proteinExistence type="predicted"/>
<keyword evidence="3 6" id="KW-0812">Transmembrane</keyword>
<feature type="transmembrane region" description="Helical" evidence="6">
    <location>
        <begin position="391"/>
        <end position="408"/>
    </location>
</feature>
<evidence type="ECO:0000313" key="8">
    <source>
        <dbReference type="EMBL" id="MBC2292777.1"/>
    </source>
</evidence>
<gene>
    <name evidence="7" type="ORF">HCB69_11560</name>
    <name evidence="8" type="ORF">HCC36_05980</name>
</gene>
<dbReference type="PANTHER" id="PTHR30250:SF11">
    <property type="entry name" value="O-ANTIGEN TRANSPORTER-RELATED"/>
    <property type="match status" value="1"/>
</dbReference>
<dbReference type="EMBL" id="JAARZT010000009">
    <property type="protein sequence ID" value="MBC2292777.1"/>
    <property type="molecule type" value="Genomic_DNA"/>
</dbReference>
<organism evidence="8 9">
    <name type="scientific">Listeria booriae</name>
    <dbReference type="NCBI Taxonomy" id="1552123"/>
    <lineage>
        <taxon>Bacteria</taxon>
        <taxon>Bacillati</taxon>
        <taxon>Bacillota</taxon>
        <taxon>Bacilli</taxon>
        <taxon>Bacillales</taxon>
        <taxon>Listeriaceae</taxon>
        <taxon>Listeria</taxon>
    </lineage>
</organism>
<feature type="transmembrane region" description="Helical" evidence="6">
    <location>
        <begin position="12"/>
        <end position="32"/>
    </location>
</feature>
<feature type="transmembrane region" description="Helical" evidence="6">
    <location>
        <begin position="300"/>
        <end position="324"/>
    </location>
</feature>
<feature type="transmembrane region" description="Helical" evidence="6">
    <location>
        <begin position="444"/>
        <end position="464"/>
    </location>
</feature>
<dbReference type="Pfam" id="PF01943">
    <property type="entry name" value="Polysacc_synt"/>
    <property type="match status" value="1"/>
</dbReference>
<dbReference type="PANTHER" id="PTHR30250">
    <property type="entry name" value="PST FAMILY PREDICTED COLANIC ACID TRANSPORTER"/>
    <property type="match status" value="1"/>
</dbReference>
<feature type="transmembrane region" description="Helical" evidence="6">
    <location>
        <begin position="420"/>
        <end position="438"/>
    </location>
</feature>
<keyword evidence="4 6" id="KW-1133">Transmembrane helix</keyword>
<reference evidence="9 10" key="1">
    <citation type="submission" date="2020-03" db="EMBL/GenBank/DDBJ databases">
        <title>Soil Listeria distribution.</title>
        <authorList>
            <person name="Liao J."/>
            <person name="Wiedmann M."/>
        </authorList>
    </citation>
    <scope>NUCLEOTIDE SEQUENCE [LARGE SCALE GENOMIC DNA]</scope>
    <source>
        <strain evidence="8 9">FSL L7-0051</strain>
        <strain evidence="7 10">FSL L7-0054</strain>
    </source>
</reference>
<evidence type="ECO:0000313" key="9">
    <source>
        <dbReference type="Proteomes" id="UP000543005"/>
    </source>
</evidence>
<dbReference type="RefSeq" id="WP_185628945.1">
    <property type="nucleotide sequence ID" value="NZ_JAARZR010000013.1"/>
</dbReference>
<evidence type="ECO:0000256" key="1">
    <source>
        <dbReference type="ARBA" id="ARBA00004651"/>
    </source>
</evidence>
<feature type="transmembrane region" description="Helical" evidence="6">
    <location>
        <begin position="364"/>
        <end position="385"/>
    </location>
</feature>